<protein>
    <submittedName>
        <fullName evidence="3">tRNA A37 threonylcarbamoyladenosine dehydratase</fullName>
    </submittedName>
</protein>
<dbReference type="InterPro" id="IPR000594">
    <property type="entry name" value="ThiF_NAD_FAD-bd"/>
</dbReference>
<keyword evidence="1" id="KW-1133">Transmembrane helix</keyword>
<dbReference type="Gene3D" id="3.40.50.720">
    <property type="entry name" value="NAD(P)-binding Rossmann-like Domain"/>
    <property type="match status" value="1"/>
</dbReference>
<dbReference type="SUPFAM" id="SSF69572">
    <property type="entry name" value="Activating enzymes of the ubiquitin-like proteins"/>
    <property type="match status" value="1"/>
</dbReference>
<name>A0A7W8GAA6_9SPIR</name>
<keyword evidence="1" id="KW-0472">Membrane</keyword>
<gene>
    <name evidence="3" type="ORF">HNP76_002145</name>
</gene>
<keyword evidence="4" id="KW-1185">Reference proteome</keyword>
<dbReference type="AlphaFoldDB" id="A0A7W8GAA6"/>
<evidence type="ECO:0000313" key="4">
    <source>
        <dbReference type="Proteomes" id="UP000518887"/>
    </source>
</evidence>
<dbReference type="GO" id="GO:0008641">
    <property type="term" value="F:ubiquitin-like modifier activating enzyme activity"/>
    <property type="evidence" value="ECO:0007669"/>
    <property type="project" value="InterPro"/>
</dbReference>
<feature type="transmembrane region" description="Helical" evidence="1">
    <location>
        <begin position="21"/>
        <end position="39"/>
    </location>
</feature>
<dbReference type="CDD" id="cd00755">
    <property type="entry name" value="YgdL_like"/>
    <property type="match status" value="1"/>
</dbReference>
<proteinExistence type="predicted"/>
<dbReference type="Pfam" id="PF00899">
    <property type="entry name" value="ThiF"/>
    <property type="match status" value="1"/>
</dbReference>
<evidence type="ECO:0000313" key="3">
    <source>
        <dbReference type="EMBL" id="MBB5226764.1"/>
    </source>
</evidence>
<accession>A0A7W8GAA6</accession>
<keyword evidence="1" id="KW-0812">Transmembrane</keyword>
<dbReference type="PANTHER" id="PTHR43267:SF1">
    <property type="entry name" value="TRNA THREONYLCARBAMOYLADENOSINE DEHYDRATASE"/>
    <property type="match status" value="1"/>
</dbReference>
<sequence length="261" mass="29195">MNKYQFARTRLTFGKENMEKLYNARVIVFGIGGVGSYVVEALVRSGIGAIDIVDDDKICLTNLNRQLYALRSTIGKDKVDVAEERIHDINPDCKVTKWKTFFMPDTADLFDFSQYDYIVDCIDTVTGKLEIITRAKALKKPVISCMGAGNKVDPTKLKVADITRTSVCPLARVMRNELKKRRIKRLKVVFSTEKVIPPHDEDLDVSCKVNCICPPGTKRTCTVRNQVPGSNAFVPSAAGMIIAAEVVKDLTQFHVTDLFKE</sequence>
<dbReference type="InterPro" id="IPR045886">
    <property type="entry name" value="ThiF/MoeB/HesA"/>
</dbReference>
<evidence type="ECO:0000256" key="1">
    <source>
        <dbReference type="SAM" id="Phobius"/>
    </source>
</evidence>
<dbReference type="GO" id="GO:0061504">
    <property type="term" value="P:cyclic threonylcarbamoyladenosine biosynthetic process"/>
    <property type="evidence" value="ECO:0007669"/>
    <property type="project" value="TreeGrafter"/>
</dbReference>
<comment type="caution">
    <text evidence="3">The sequence shown here is derived from an EMBL/GenBank/DDBJ whole genome shotgun (WGS) entry which is preliminary data.</text>
</comment>
<dbReference type="RefSeq" id="WP_184660316.1">
    <property type="nucleotide sequence ID" value="NZ_CP031518.1"/>
</dbReference>
<dbReference type="Proteomes" id="UP000518887">
    <property type="component" value="Unassembled WGS sequence"/>
</dbReference>
<evidence type="ECO:0000259" key="2">
    <source>
        <dbReference type="Pfam" id="PF00899"/>
    </source>
</evidence>
<dbReference type="PANTHER" id="PTHR43267">
    <property type="entry name" value="TRNA THREONYLCARBAMOYLADENOSINE DEHYDRATASE"/>
    <property type="match status" value="1"/>
</dbReference>
<dbReference type="EMBL" id="JACHFQ010000006">
    <property type="protein sequence ID" value="MBB5226764.1"/>
    <property type="molecule type" value="Genomic_DNA"/>
</dbReference>
<feature type="domain" description="THIF-type NAD/FAD binding fold" evidence="2">
    <location>
        <begin position="10"/>
        <end position="253"/>
    </location>
</feature>
<reference evidence="3 4" key="1">
    <citation type="submission" date="2020-08" db="EMBL/GenBank/DDBJ databases">
        <title>Genomic Encyclopedia of Type Strains, Phase IV (KMG-IV): sequencing the most valuable type-strain genomes for metagenomic binning, comparative biology and taxonomic classification.</title>
        <authorList>
            <person name="Goeker M."/>
        </authorList>
    </citation>
    <scope>NUCLEOTIDE SEQUENCE [LARGE SCALE GENOMIC DNA]</scope>
    <source>
        <strain evidence="3 4">DSM 103462</strain>
    </source>
</reference>
<dbReference type="GO" id="GO:0061503">
    <property type="term" value="F:tRNA threonylcarbamoyladenosine dehydratase"/>
    <property type="evidence" value="ECO:0007669"/>
    <property type="project" value="TreeGrafter"/>
</dbReference>
<dbReference type="InterPro" id="IPR035985">
    <property type="entry name" value="Ubiquitin-activating_enz"/>
</dbReference>
<organism evidence="3 4">
    <name type="scientific">Treponema ruminis</name>
    <dbReference type="NCBI Taxonomy" id="744515"/>
    <lineage>
        <taxon>Bacteria</taxon>
        <taxon>Pseudomonadati</taxon>
        <taxon>Spirochaetota</taxon>
        <taxon>Spirochaetia</taxon>
        <taxon>Spirochaetales</taxon>
        <taxon>Treponemataceae</taxon>
        <taxon>Treponema</taxon>
    </lineage>
</organism>
<dbReference type="FunFam" id="3.40.50.720:FF:000141">
    <property type="entry name" value="tRNA threonylcarbamoyladenosine dehydratase"/>
    <property type="match status" value="1"/>
</dbReference>